<evidence type="ECO:0000313" key="2">
    <source>
        <dbReference type="Proteomes" id="UP000234503"/>
    </source>
</evidence>
<keyword evidence="2" id="KW-1185">Reference proteome</keyword>
<gene>
    <name evidence="1" type="ORF">CYR32_04265</name>
</gene>
<reference evidence="1 2" key="1">
    <citation type="submission" date="2017-12" db="EMBL/GenBank/DDBJ databases">
        <title>Characterization of six clinical isolates of Enterochimera gen. nov., a novel genus of the Yersiniaciae family and the three species Enterochimera arupensis sp. nov., Enterochimera coloradensis sp. nov, and Enterochimera californica sp. nov.</title>
        <authorList>
            <person name="Rossi A."/>
            <person name="Fisher M."/>
        </authorList>
    </citation>
    <scope>NUCLEOTIDE SEQUENCE [LARGE SCALE GENOMIC DNA]</scope>
    <source>
        <strain evidence="2">2016-Iso4</strain>
    </source>
</reference>
<dbReference type="AlphaFoldDB" id="A0A2N5EBB2"/>
<comment type="caution">
    <text evidence="1">The sequence shown here is derived from an EMBL/GenBank/DDBJ whole genome shotgun (WGS) entry which is preliminary data.</text>
</comment>
<proteinExistence type="predicted"/>
<accession>A0A2N5EBB2</accession>
<evidence type="ECO:0000313" key="1">
    <source>
        <dbReference type="EMBL" id="PLR39433.1"/>
    </source>
</evidence>
<dbReference type="EMBL" id="PJZH01000002">
    <property type="protein sequence ID" value="PLR39433.1"/>
    <property type="molecule type" value="Genomic_DNA"/>
</dbReference>
<organism evidence="1 2">
    <name type="scientific">Chimaeribacter coloradensis</name>
    <dbReference type="NCBI Taxonomy" id="2060068"/>
    <lineage>
        <taxon>Bacteria</taxon>
        <taxon>Pseudomonadati</taxon>
        <taxon>Pseudomonadota</taxon>
        <taxon>Gammaproteobacteria</taxon>
        <taxon>Enterobacterales</taxon>
        <taxon>Yersiniaceae</taxon>
        <taxon>Chimaeribacter</taxon>
    </lineage>
</organism>
<dbReference type="Proteomes" id="UP000234503">
    <property type="component" value="Unassembled WGS sequence"/>
</dbReference>
<name>A0A2N5EBB2_9GAMM</name>
<protein>
    <submittedName>
        <fullName evidence="1">Uncharacterized protein</fullName>
    </submittedName>
</protein>
<sequence>MLMLIPSLSAAAPITPSALLADIQTRGVDTVIQRMTDEQAQPVFDGIARGDPDWIRLAPVLAPGLDGGWATWLGVSLASALPRNAYAVLAIIDEGKYAPMMGTSTVCGMPFFEEQQAFYTNYYHAARRALLATGEKGKRCLLVLEQAKQQAVTLSSP</sequence>